<dbReference type="PANTHER" id="PTHR43719:SF60">
    <property type="entry name" value="HISTIDINE KINASE G2"/>
    <property type="match status" value="1"/>
</dbReference>
<dbReference type="Pfam" id="PF02518">
    <property type="entry name" value="HATPase_c"/>
    <property type="match status" value="1"/>
</dbReference>
<reference evidence="5 6" key="1">
    <citation type="journal article" date="2018" name="Nat. Ecol. Evol.">
        <title>Pezizomycetes genomes reveal the molecular basis of ectomycorrhizal truffle lifestyle.</title>
        <authorList>
            <person name="Murat C."/>
            <person name="Payen T."/>
            <person name="Noel B."/>
            <person name="Kuo A."/>
            <person name="Morin E."/>
            <person name="Chen J."/>
            <person name="Kohler A."/>
            <person name="Krizsan K."/>
            <person name="Balestrini R."/>
            <person name="Da Silva C."/>
            <person name="Montanini B."/>
            <person name="Hainaut M."/>
            <person name="Levati E."/>
            <person name="Barry K.W."/>
            <person name="Belfiori B."/>
            <person name="Cichocki N."/>
            <person name="Clum A."/>
            <person name="Dockter R.B."/>
            <person name="Fauchery L."/>
            <person name="Guy J."/>
            <person name="Iotti M."/>
            <person name="Le Tacon F."/>
            <person name="Lindquist E.A."/>
            <person name="Lipzen A."/>
            <person name="Malagnac F."/>
            <person name="Mello A."/>
            <person name="Molinier V."/>
            <person name="Miyauchi S."/>
            <person name="Poulain J."/>
            <person name="Riccioni C."/>
            <person name="Rubini A."/>
            <person name="Sitrit Y."/>
            <person name="Splivallo R."/>
            <person name="Traeger S."/>
            <person name="Wang M."/>
            <person name="Zifcakova L."/>
            <person name="Wipf D."/>
            <person name="Zambonelli A."/>
            <person name="Paolocci F."/>
            <person name="Nowrousian M."/>
            <person name="Ottonello S."/>
            <person name="Baldrian P."/>
            <person name="Spatafora J.W."/>
            <person name="Henrissat B."/>
            <person name="Nagy L.G."/>
            <person name="Aury J.M."/>
            <person name="Wincker P."/>
            <person name="Grigoriev I.V."/>
            <person name="Bonfante P."/>
            <person name="Martin F.M."/>
        </authorList>
    </citation>
    <scope>NUCLEOTIDE SEQUENCE [LARGE SCALE GENOMIC DNA]</scope>
    <source>
        <strain evidence="5 6">ATCC MYA-4762</strain>
    </source>
</reference>
<dbReference type="PROSITE" id="PS50110">
    <property type="entry name" value="RESPONSE_REGULATORY"/>
    <property type="match status" value="1"/>
</dbReference>
<dbReference type="SMART" id="SM00448">
    <property type="entry name" value="REC"/>
    <property type="match status" value="1"/>
</dbReference>
<dbReference type="PRINTS" id="PR00344">
    <property type="entry name" value="BCTRLSENSOR"/>
</dbReference>
<dbReference type="EMBL" id="ML121604">
    <property type="protein sequence ID" value="RPB18902.1"/>
    <property type="molecule type" value="Genomic_DNA"/>
</dbReference>
<dbReference type="STRING" id="1051890.A0A3N4LBS3"/>
<dbReference type="InterPro" id="IPR003594">
    <property type="entry name" value="HATPase_dom"/>
</dbReference>
<dbReference type="SUPFAM" id="SSF55874">
    <property type="entry name" value="ATPase domain of HSP90 chaperone/DNA topoisomerase II/histidine kinase"/>
    <property type="match status" value="1"/>
</dbReference>
<evidence type="ECO:0000259" key="4">
    <source>
        <dbReference type="PROSITE" id="PS50110"/>
    </source>
</evidence>
<evidence type="ECO:0000313" key="6">
    <source>
        <dbReference type="Proteomes" id="UP000267821"/>
    </source>
</evidence>
<dbReference type="Pfam" id="PF00072">
    <property type="entry name" value="Response_reg"/>
    <property type="match status" value="1"/>
</dbReference>
<evidence type="ECO:0000256" key="1">
    <source>
        <dbReference type="ARBA" id="ARBA00022553"/>
    </source>
</evidence>
<dbReference type="SUPFAM" id="SSF52172">
    <property type="entry name" value="CheY-like"/>
    <property type="match status" value="1"/>
</dbReference>
<feature type="modified residue" description="4-aspartylphosphate" evidence="2">
    <location>
        <position position="418"/>
    </location>
</feature>
<feature type="domain" description="Histidine kinase" evidence="3">
    <location>
        <begin position="37"/>
        <end position="312"/>
    </location>
</feature>
<evidence type="ECO:0000313" key="5">
    <source>
        <dbReference type="EMBL" id="RPB18902.1"/>
    </source>
</evidence>
<dbReference type="InterPro" id="IPR003661">
    <property type="entry name" value="HisK_dim/P_dom"/>
</dbReference>
<dbReference type="SUPFAM" id="SSF47384">
    <property type="entry name" value="Homodimeric domain of signal transducing histidine kinase"/>
    <property type="match status" value="1"/>
</dbReference>
<dbReference type="CDD" id="cd00082">
    <property type="entry name" value="HisKA"/>
    <property type="match status" value="1"/>
</dbReference>
<evidence type="ECO:0000256" key="2">
    <source>
        <dbReference type="PROSITE-ProRule" id="PRU00169"/>
    </source>
</evidence>
<dbReference type="Gene3D" id="3.30.565.10">
    <property type="entry name" value="Histidine kinase-like ATPase, C-terminal domain"/>
    <property type="match status" value="1"/>
</dbReference>
<evidence type="ECO:0000259" key="3">
    <source>
        <dbReference type="PROSITE" id="PS50109"/>
    </source>
</evidence>
<dbReference type="GO" id="GO:0000155">
    <property type="term" value="F:phosphorelay sensor kinase activity"/>
    <property type="evidence" value="ECO:0007669"/>
    <property type="project" value="InterPro"/>
</dbReference>
<dbReference type="InParanoid" id="A0A3N4LBS3"/>
<feature type="domain" description="Response regulatory" evidence="4">
    <location>
        <begin position="361"/>
        <end position="489"/>
    </location>
</feature>
<keyword evidence="1 2" id="KW-0597">Phosphoprotein</keyword>
<organism evidence="5 6">
    <name type="scientific">Terfezia boudieri ATCC MYA-4762</name>
    <dbReference type="NCBI Taxonomy" id="1051890"/>
    <lineage>
        <taxon>Eukaryota</taxon>
        <taxon>Fungi</taxon>
        <taxon>Dikarya</taxon>
        <taxon>Ascomycota</taxon>
        <taxon>Pezizomycotina</taxon>
        <taxon>Pezizomycetes</taxon>
        <taxon>Pezizales</taxon>
        <taxon>Pezizaceae</taxon>
        <taxon>Terfezia</taxon>
    </lineage>
</organism>
<dbReference type="InterPro" id="IPR050956">
    <property type="entry name" value="2C_system_His_kinase"/>
</dbReference>
<name>A0A3N4LBS3_9PEZI</name>
<sequence length="511" mass="56780">MLTLADITQVKLAEGHQRQLAEEAVTRRCQQQRFMDIFSHEMRNPFSAAMQSAVSILMGIKEYKRKGGYLNIDDIAEAANTIIMCIQTQLRFIDDVLTVSKLDSNSMILNVVPVDVQIHRSMLMTLKIFQFELQVKGITAVFIIEDSYQQLGLNWVKCDPSRFSQILVNLITNAIKFTALQSGHREITVTLGACTERPLHCGAVTYPSADLSVDDRTDPGDNGDSEGWGKGEPVYLHVNVRDTGIGISTDWQKLKQLFNRFAQAPKTNVTCGGSGLGLFICRKLCGLQGGRIGVWSGEGKGSEFAFYIRARRTVPPNRPLASFIPEHITAQPRMTLIAASSDILEECKGRISPSREIQPYRVLIVDDNFINQRILCQQLCKRGCITHLANNGQEGLEFVEASEFGQDGGKKLDVVLMDLEMPVMDGNTATRKIRQEEAEGKLRRHIPILGTSGHARHEQVAEMIQAGMDDTITKPFTTADIVIKVGQLVERFGAAGGQRQWGKKTVQNPHP</sequence>
<dbReference type="InterPro" id="IPR001789">
    <property type="entry name" value="Sig_transdc_resp-reg_receiver"/>
</dbReference>
<dbReference type="Proteomes" id="UP000267821">
    <property type="component" value="Unassembled WGS sequence"/>
</dbReference>
<accession>A0A3N4LBS3</accession>
<dbReference type="PROSITE" id="PS50109">
    <property type="entry name" value="HIS_KIN"/>
    <property type="match status" value="1"/>
</dbReference>
<dbReference type="CDD" id="cd17546">
    <property type="entry name" value="REC_hyHK_CKI1_RcsC-like"/>
    <property type="match status" value="1"/>
</dbReference>
<keyword evidence="6" id="KW-1185">Reference proteome</keyword>
<proteinExistence type="predicted"/>
<gene>
    <name evidence="5" type="ORF">L211DRAFT_859233</name>
</gene>
<dbReference type="Gene3D" id="1.10.287.130">
    <property type="match status" value="1"/>
</dbReference>
<dbReference type="InterPro" id="IPR005467">
    <property type="entry name" value="His_kinase_dom"/>
</dbReference>
<dbReference type="PANTHER" id="PTHR43719">
    <property type="entry name" value="TWO-COMPONENT HISTIDINE KINASE"/>
    <property type="match status" value="1"/>
</dbReference>
<dbReference type="Gene3D" id="3.40.50.2300">
    <property type="match status" value="1"/>
</dbReference>
<dbReference type="OrthoDB" id="60033at2759"/>
<dbReference type="InterPro" id="IPR004358">
    <property type="entry name" value="Sig_transdc_His_kin-like_C"/>
</dbReference>
<dbReference type="InterPro" id="IPR036097">
    <property type="entry name" value="HisK_dim/P_sf"/>
</dbReference>
<dbReference type="SMART" id="SM00387">
    <property type="entry name" value="HATPase_c"/>
    <property type="match status" value="1"/>
</dbReference>
<dbReference type="AlphaFoldDB" id="A0A3N4LBS3"/>
<protein>
    <submittedName>
        <fullName evidence="5">Uncharacterized protein</fullName>
    </submittedName>
</protein>
<dbReference type="InterPro" id="IPR036890">
    <property type="entry name" value="HATPase_C_sf"/>
</dbReference>
<dbReference type="InterPro" id="IPR011006">
    <property type="entry name" value="CheY-like_superfamily"/>
</dbReference>